<feature type="region of interest" description="Disordered" evidence="1">
    <location>
        <begin position="1"/>
        <end position="71"/>
    </location>
</feature>
<dbReference type="AlphaFoldDB" id="A0A7C8M6M8"/>
<comment type="caution">
    <text evidence="2">The sequence shown here is derived from an EMBL/GenBank/DDBJ whole genome shotgun (WGS) entry which is preliminary data.</text>
</comment>
<feature type="compositionally biased region" description="Low complexity" evidence="1">
    <location>
        <begin position="43"/>
        <end position="71"/>
    </location>
</feature>
<reference evidence="2 3" key="1">
    <citation type="submission" date="2020-01" db="EMBL/GenBank/DDBJ databases">
        <authorList>
            <consortium name="DOE Joint Genome Institute"/>
            <person name="Haridas S."/>
            <person name="Albert R."/>
            <person name="Binder M."/>
            <person name="Bloem J."/>
            <person name="Labutti K."/>
            <person name="Salamov A."/>
            <person name="Andreopoulos B."/>
            <person name="Baker S.E."/>
            <person name="Barry K."/>
            <person name="Bills G."/>
            <person name="Bluhm B.H."/>
            <person name="Cannon C."/>
            <person name="Castanera R."/>
            <person name="Culley D.E."/>
            <person name="Daum C."/>
            <person name="Ezra D."/>
            <person name="Gonzalez J.B."/>
            <person name="Henrissat B."/>
            <person name="Kuo A."/>
            <person name="Liang C."/>
            <person name="Lipzen A."/>
            <person name="Lutzoni F."/>
            <person name="Magnuson J."/>
            <person name="Mondo S."/>
            <person name="Nolan M."/>
            <person name="Ohm R."/>
            <person name="Pangilinan J."/>
            <person name="Park H.-J.H."/>
            <person name="Ramirez L."/>
            <person name="Alfaro M."/>
            <person name="Sun H."/>
            <person name="Tritt A."/>
            <person name="Yoshinaga Y."/>
            <person name="Zwiers L.-H.L."/>
            <person name="Turgeon B.G."/>
            <person name="Goodwin S.B."/>
            <person name="Spatafora J.W."/>
            <person name="Crous P.W."/>
            <person name="Grigoriev I.V."/>
        </authorList>
    </citation>
    <scope>NUCLEOTIDE SEQUENCE [LARGE SCALE GENOMIC DNA]</scope>
    <source>
        <strain evidence="2 3">CBS 611.86</strain>
    </source>
</reference>
<dbReference type="Proteomes" id="UP000481861">
    <property type="component" value="Unassembled WGS sequence"/>
</dbReference>
<evidence type="ECO:0000313" key="3">
    <source>
        <dbReference type="Proteomes" id="UP000481861"/>
    </source>
</evidence>
<organism evidence="2 3">
    <name type="scientific">Massariosphaeria phaeospora</name>
    <dbReference type="NCBI Taxonomy" id="100035"/>
    <lineage>
        <taxon>Eukaryota</taxon>
        <taxon>Fungi</taxon>
        <taxon>Dikarya</taxon>
        <taxon>Ascomycota</taxon>
        <taxon>Pezizomycotina</taxon>
        <taxon>Dothideomycetes</taxon>
        <taxon>Pleosporomycetidae</taxon>
        <taxon>Pleosporales</taxon>
        <taxon>Pleosporales incertae sedis</taxon>
        <taxon>Massariosphaeria</taxon>
    </lineage>
</organism>
<gene>
    <name evidence="2" type="ORF">BDV95DRAFT_575087</name>
</gene>
<proteinExistence type="predicted"/>
<accession>A0A7C8M6M8</accession>
<dbReference type="OrthoDB" id="3939315at2759"/>
<keyword evidence="3" id="KW-1185">Reference proteome</keyword>
<evidence type="ECO:0000256" key="1">
    <source>
        <dbReference type="SAM" id="MobiDB-lite"/>
    </source>
</evidence>
<sequence>MNDAPPYSPNATSSETRLPYDYQYVSAQDEDGDPFESLARPKPSTAESSSSAAVFAQQSSPSPSSVSFATPLRPTVSTPARLAPTFIYSPELPPGYAPVDELARSFRLAPPFIYTTKTSAVPRYQLMQEFSRSGRPSKLHIRRLLASETRSASLPTAALVSDDGKPRIRYDEEGTMYSVSAYDGSMRGHRSSTIGGLITLETVKGLRGGRTTKIHRVTKNRRRDSLNPENEARMQRYGYQAKDEWDKNMLFCVKRGEWEDDEGVRIAVEGDGRSELDILARVEGRGWWRDLVVSCWVMRVWASDGLRWEGDVKGW</sequence>
<name>A0A7C8M6M8_9PLEO</name>
<evidence type="ECO:0000313" key="2">
    <source>
        <dbReference type="EMBL" id="KAF2870116.1"/>
    </source>
</evidence>
<dbReference type="EMBL" id="JAADJZ010000014">
    <property type="protein sequence ID" value="KAF2870116.1"/>
    <property type="molecule type" value="Genomic_DNA"/>
</dbReference>
<protein>
    <submittedName>
        <fullName evidence="2">Uncharacterized protein</fullName>
    </submittedName>
</protein>